<feature type="domain" description="SET" evidence="16">
    <location>
        <begin position="115"/>
        <end position="229"/>
    </location>
</feature>
<dbReference type="GO" id="GO:0140943">
    <property type="term" value="F:histone H4K20 trimethyltransferase activity"/>
    <property type="evidence" value="ECO:0007669"/>
    <property type="project" value="UniProtKB-EC"/>
</dbReference>
<dbReference type="GO" id="GO:0005694">
    <property type="term" value="C:chromosome"/>
    <property type="evidence" value="ECO:0007669"/>
    <property type="project" value="UniProtKB-SubCell"/>
</dbReference>
<reference evidence="17 18" key="1">
    <citation type="submission" date="2015-07" db="EMBL/GenBank/DDBJ databases">
        <title>Emmonsia species relationships and genome sequence.</title>
        <authorList>
            <consortium name="The Broad Institute Genomics Platform"/>
            <person name="Cuomo C.A."/>
            <person name="Munoz J.F."/>
            <person name="Imamovic A."/>
            <person name="Priest M.E."/>
            <person name="Young S."/>
            <person name="Clay O.K."/>
            <person name="McEwen J.G."/>
        </authorList>
    </citation>
    <scope>NUCLEOTIDE SEQUENCE [LARGE SCALE GENOMIC DNA]</scope>
    <source>
        <strain evidence="17 18">UAMH 9510</strain>
    </source>
</reference>
<dbReference type="AlphaFoldDB" id="A0A1J9PR28"/>
<dbReference type="SUPFAM" id="SSF82199">
    <property type="entry name" value="SET domain"/>
    <property type="match status" value="1"/>
</dbReference>
<dbReference type="OrthoDB" id="6627536at2759"/>
<dbReference type="InterPro" id="IPR039977">
    <property type="entry name" value="Suv4-20/Set9"/>
</dbReference>
<dbReference type="InterPro" id="IPR025783">
    <property type="entry name" value="Set9_fungi"/>
</dbReference>
<dbReference type="Gene3D" id="1.10.10.1700">
    <property type="entry name" value="Histone-lysine N-methyltransferase"/>
    <property type="match status" value="1"/>
</dbReference>
<dbReference type="Gene3D" id="2.170.270.10">
    <property type="entry name" value="SET domain"/>
    <property type="match status" value="1"/>
</dbReference>
<keyword evidence="18" id="KW-1185">Reference proteome</keyword>
<organism evidence="17 18">
    <name type="scientific">Emergomyces pasteurianus Ep9510</name>
    <dbReference type="NCBI Taxonomy" id="1447872"/>
    <lineage>
        <taxon>Eukaryota</taxon>
        <taxon>Fungi</taxon>
        <taxon>Dikarya</taxon>
        <taxon>Ascomycota</taxon>
        <taxon>Pezizomycotina</taxon>
        <taxon>Eurotiomycetes</taxon>
        <taxon>Eurotiomycetidae</taxon>
        <taxon>Onygenales</taxon>
        <taxon>Ajellomycetaceae</taxon>
        <taxon>Emergomyces</taxon>
    </lineage>
</organism>
<comment type="function">
    <text evidence="1">Histone methyltransferase that trimethylates 'Lys-20' of histone H4 to form H4K20me3.</text>
</comment>
<feature type="region of interest" description="Disordered" evidence="15">
    <location>
        <begin position="667"/>
        <end position="721"/>
    </location>
</feature>
<evidence type="ECO:0000256" key="11">
    <source>
        <dbReference type="ARBA" id="ARBA00023242"/>
    </source>
</evidence>
<evidence type="ECO:0000313" key="18">
    <source>
        <dbReference type="Proteomes" id="UP000182235"/>
    </source>
</evidence>
<evidence type="ECO:0000256" key="1">
    <source>
        <dbReference type="ARBA" id="ARBA00001984"/>
    </source>
</evidence>
<keyword evidence="10" id="KW-0156">Chromatin regulator</keyword>
<evidence type="ECO:0000256" key="2">
    <source>
        <dbReference type="ARBA" id="ARBA00004123"/>
    </source>
</evidence>
<evidence type="ECO:0000256" key="12">
    <source>
        <dbReference type="ARBA" id="ARBA00024057"/>
    </source>
</evidence>
<feature type="compositionally biased region" description="Basic and acidic residues" evidence="15">
    <location>
        <begin position="444"/>
        <end position="454"/>
    </location>
</feature>
<dbReference type="GO" id="GO:0032259">
    <property type="term" value="P:methylation"/>
    <property type="evidence" value="ECO:0007669"/>
    <property type="project" value="UniProtKB-KW"/>
</dbReference>
<dbReference type="Pfam" id="PF00856">
    <property type="entry name" value="SET"/>
    <property type="match status" value="1"/>
</dbReference>
<evidence type="ECO:0000256" key="4">
    <source>
        <dbReference type="ARBA" id="ARBA00014232"/>
    </source>
</evidence>
<feature type="compositionally biased region" description="Gly residues" evidence="15">
    <location>
        <begin position="669"/>
        <end position="681"/>
    </location>
</feature>
<dbReference type="VEuPathDB" id="FungiDB:AJ78_01606"/>
<dbReference type="STRING" id="1447872.A0A1J9PR28"/>
<evidence type="ECO:0000256" key="10">
    <source>
        <dbReference type="ARBA" id="ARBA00022853"/>
    </source>
</evidence>
<dbReference type="EMBL" id="LGRN01000037">
    <property type="protein sequence ID" value="OJD18362.1"/>
    <property type="molecule type" value="Genomic_DNA"/>
</dbReference>
<dbReference type="Proteomes" id="UP000182235">
    <property type="component" value="Unassembled WGS sequence"/>
</dbReference>
<evidence type="ECO:0000256" key="6">
    <source>
        <dbReference type="ARBA" id="ARBA00022454"/>
    </source>
</evidence>
<dbReference type="InterPro" id="IPR046341">
    <property type="entry name" value="SET_dom_sf"/>
</dbReference>
<comment type="caution">
    <text evidence="17">The sequence shown here is derived from an EMBL/GenBank/DDBJ whole genome shotgun (WGS) entry which is preliminary data.</text>
</comment>
<dbReference type="CDD" id="cd10524">
    <property type="entry name" value="SET_Suv4-20-like"/>
    <property type="match status" value="1"/>
</dbReference>
<feature type="region of interest" description="Disordered" evidence="15">
    <location>
        <begin position="393"/>
        <end position="465"/>
    </location>
</feature>
<dbReference type="PANTHER" id="PTHR12977">
    <property type="entry name" value="SUPPRESSOR OF VARIEGATION 4-20-RELATED"/>
    <property type="match status" value="1"/>
</dbReference>
<keyword evidence="8" id="KW-0808">Transferase</keyword>
<evidence type="ECO:0000256" key="8">
    <source>
        <dbReference type="ARBA" id="ARBA00022679"/>
    </source>
</evidence>
<dbReference type="PROSITE" id="PS50280">
    <property type="entry name" value="SET"/>
    <property type="match status" value="1"/>
</dbReference>
<dbReference type="PANTHER" id="PTHR12977:SF4">
    <property type="entry name" value="HISTONE-LYSINE N-METHYLTRANSFERASE KMT5B"/>
    <property type="match status" value="1"/>
</dbReference>
<feature type="compositionally biased region" description="Low complexity" evidence="15">
    <location>
        <begin position="399"/>
        <end position="429"/>
    </location>
</feature>
<dbReference type="EC" id="2.1.1.372" evidence="12"/>
<keyword evidence="9" id="KW-0949">S-adenosyl-L-methionine</keyword>
<name>A0A1J9PR28_9EURO</name>
<proteinExistence type="predicted"/>
<evidence type="ECO:0000256" key="3">
    <source>
        <dbReference type="ARBA" id="ARBA00004286"/>
    </source>
</evidence>
<sequence length="721" mass="80899">MAPSVPSDRKEKLTLSQLASYDDVITDALVDRAYFWTKIRKNRTKYFPCRGILEEQVTSILLHDVIVGKDVSRAEKALLALPGLKKFVDRLRSDREKEWFRRHLRKYIVIYLPDCPFEVMTTNRYTITTHEAAVSARKFIASGTTIRGLSGTLVPMTREEEIDLDLTRKDFSIVMSSRKKTPSIFLGPARFANHDCNANGRLVMRGPESMEVVAIRDIVVGEEITVSYGENYFGEDNCECLCHSCELALRNGWSPDGVMIGSGTTSGASTPAADTPEQDESTLSSPPPRSNNNSNKRKRGLDSRLLSTASSTPSRRRKVERKASNLRLEMSMRSSPEASEASFLSTLDQSLAEYANSCKDPIAVEPSIHANGLDSHHESDALDTSITYKNTSATNDQASCSSSAPDEAHSSSATSASTTATSISETTAIQIKSEPGEQTAVHQMTDHTESRDPHPTCSHSSAQTARVPELVFEDNNDDGELSDLSNSWELNDATMLVVKRGQNRDRNQAQKREHEHGRERESRRRRGRREAEQVSEQVSELESDQHPSSKGRKRRLILETIEHEESSTPLIRVPGDYTKTPKLLGQRYDRWVDCSTCNAWFVQGDSYFTRKECPRCERHSKLYGYRWPKTDREGRGDLEERVMDHRTVHRFLTSDEEHRIQRRDRGVSFGFGGSGGGGGFGSPTPESPDVRTDTDGGSEFGDERRMTRAGRRAVRELRMTM</sequence>
<gene>
    <name evidence="17" type="ORF">AJ78_01606</name>
</gene>
<keyword evidence="11" id="KW-0539">Nucleus</keyword>
<keyword evidence="6" id="KW-0158">Chromosome</keyword>
<evidence type="ECO:0000256" key="14">
    <source>
        <dbReference type="ARBA" id="ARBA00048081"/>
    </source>
</evidence>
<evidence type="ECO:0000313" key="17">
    <source>
        <dbReference type="EMBL" id="OJD18362.1"/>
    </source>
</evidence>
<comment type="subcellular location">
    <subcellularLocation>
        <location evidence="3">Chromosome</location>
    </subcellularLocation>
    <subcellularLocation>
        <location evidence="2">Nucleus</location>
    </subcellularLocation>
</comment>
<evidence type="ECO:0000256" key="5">
    <source>
        <dbReference type="ARBA" id="ARBA00015413"/>
    </source>
</evidence>
<dbReference type="GO" id="GO:0005634">
    <property type="term" value="C:nucleus"/>
    <property type="evidence" value="ECO:0007669"/>
    <property type="project" value="UniProtKB-SubCell"/>
</dbReference>
<feature type="region of interest" description="Disordered" evidence="15">
    <location>
        <begin position="499"/>
        <end position="555"/>
    </location>
</feature>
<feature type="compositionally biased region" description="Basic and acidic residues" evidence="15">
    <location>
        <begin position="502"/>
        <end position="522"/>
    </location>
</feature>
<evidence type="ECO:0000256" key="13">
    <source>
        <dbReference type="ARBA" id="ARBA00030653"/>
    </source>
</evidence>
<feature type="region of interest" description="Disordered" evidence="15">
    <location>
        <begin position="259"/>
        <end position="339"/>
    </location>
</feature>
<protein>
    <recommendedName>
        <fullName evidence="5">Histone-lysine N-methyltransferase SET9</fullName>
        <ecNumber evidence="12">2.1.1.372</ecNumber>
    </recommendedName>
    <alternativeName>
        <fullName evidence="4">Histone-lysine N-methyltransferase set9</fullName>
    </alternativeName>
    <alternativeName>
        <fullName evidence="13">SET domain protein 9</fullName>
    </alternativeName>
</protein>
<comment type="catalytic activity">
    <reaction evidence="14">
        <text>L-lysyl(20)-[histone H4] + 3 S-adenosyl-L-methionine = N(6),N(6),N(6)-trimethyl-L-lysyl(20)-[histone H4] + 3 S-adenosyl-L-homocysteine + 3 H(+)</text>
        <dbReference type="Rhea" id="RHEA:64456"/>
        <dbReference type="Rhea" id="RHEA-COMP:15554"/>
        <dbReference type="Rhea" id="RHEA-COMP:15998"/>
        <dbReference type="ChEBI" id="CHEBI:15378"/>
        <dbReference type="ChEBI" id="CHEBI:29969"/>
        <dbReference type="ChEBI" id="CHEBI:57856"/>
        <dbReference type="ChEBI" id="CHEBI:59789"/>
        <dbReference type="ChEBI" id="CHEBI:61961"/>
        <dbReference type="EC" id="2.1.1.372"/>
    </reaction>
</comment>
<evidence type="ECO:0000256" key="9">
    <source>
        <dbReference type="ARBA" id="ARBA00022691"/>
    </source>
</evidence>
<keyword evidence="7" id="KW-0489">Methyltransferase</keyword>
<dbReference type="PROSITE" id="PS51567">
    <property type="entry name" value="SAM_MT43_SUVAR420_1"/>
    <property type="match status" value="1"/>
</dbReference>
<accession>A0A1J9PR28</accession>
<evidence type="ECO:0000256" key="7">
    <source>
        <dbReference type="ARBA" id="ARBA00022603"/>
    </source>
</evidence>
<dbReference type="InterPro" id="IPR041938">
    <property type="entry name" value="Hist-Lys_N-MTase_N"/>
</dbReference>
<dbReference type="InterPro" id="IPR001214">
    <property type="entry name" value="SET_dom"/>
</dbReference>
<evidence type="ECO:0000256" key="15">
    <source>
        <dbReference type="SAM" id="MobiDB-lite"/>
    </source>
</evidence>
<evidence type="ECO:0000259" key="16">
    <source>
        <dbReference type="PROSITE" id="PS50280"/>
    </source>
</evidence>